<evidence type="ECO:0000256" key="1">
    <source>
        <dbReference type="SAM" id="MobiDB-lite"/>
    </source>
</evidence>
<name>A0A6A6GLP3_9PEZI</name>
<feature type="compositionally biased region" description="Basic residues" evidence="1">
    <location>
        <begin position="326"/>
        <end position="335"/>
    </location>
</feature>
<proteinExistence type="predicted"/>
<sequence length="428" mass="47518">MTSIHSLPMSAHMNMSGHGMAYPSYIDTNQSHHGGSVMSVDEHMDSATVDPRTTTFTSGSFNEMDFPSYEPNFGNTAFDGLGAAPHTMSPLSPIITSTLVDNTHTFLDSFDDVDVDSLVANAHAAPWNPAIPRSDPMGNPGSLQIPGAPKHQFMSMPNNFGGYSFDSAYVSGPAAPDTMSFASAPTGAIYTYDDGESDIIMDRPAKKAKKLFRCEMNGEHRTRDFANIHDLERHQRSTHGVKPRHSQPHYYRCIYKECRSKPKTWDRKDNFRSHIVRKHFHGRNDDKFKVQIDDIVKKSQITLSQVEIDRIFIQKQKQKDISRQSASKRRARKSSARLDTDAANRVRGSLGGMSGHTSAVASAVDDSEYAFGGASSFGDQDMMFSPDLEPQNNMPPTSYPVHMATFGMGSHLRPDMPRMQSDASLDLW</sequence>
<dbReference type="Proteomes" id="UP000799538">
    <property type="component" value="Unassembled WGS sequence"/>
</dbReference>
<organism evidence="2 3">
    <name type="scientific">Elsinoe ampelina</name>
    <dbReference type="NCBI Taxonomy" id="302913"/>
    <lineage>
        <taxon>Eukaryota</taxon>
        <taxon>Fungi</taxon>
        <taxon>Dikarya</taxon>
        <taxon>Ascomycota</taxon>
        <taxon>Pezizomycotina</taxon>
        <taxon>Dothideomycetes</taxon>
        <taxon>Dothideomycetidae</taxon>
        <taxon>Myriangiales</taxon>
        <taxon>Elsinoaceae</taxon>
        <taxon>Elsinoe</taxon>
    </lineage>
</organism>
<accession>A0A6A6GLP3</accession>
<keyword evidence="3" id="KW-1185">Reference proteome</keyword>
<gene>
    <name evidence="2" type="ORF">BDZ85DRAFT_256424</name>
</gene>
<protein>
    <recommendedName>
        <fullName evidence="4">C2H2-type domain-containing protein</fullName>
    </recommendedName>
</protein>
<reference evidence="3" key="1">
    <citation type="journal article" date="2020" name="Stud. Mycol.">
        <title>101 Dothideomycetes genomes: A test case for predicting lifestyles and emergence of pathogens.</title>
        <authorList>
            <person name="Haridas S."/>
            <person name="Albert R."/>
            <person name="Binder M."/>
            <person name="Bloem J."/>
            <person name="LaButti K."/>
            <person name="Salamov A."/>
            <person name="Andreopoulos B."/>
            <person name="Baker S."/>
            <person name="Barry K."/>
            <person name="Bills G."/>
            <person name="Bluhm B."/>
            <person name="Cannon C."/>
            <person name="Castanera R."/>
            <person name="Culley D."/>
            <person name="Daum C."/>
            <person name="Ezra D."/>
            <person name="Gonzalez J."/>
            <person name="Henrissat B."/>
            <person name="Kuo A."/>
            <person name="Liang C."/>
            <person name="Lipzen A."/>
            <person name="Lutzoni F."/>
            <person name="Magnuson J."/>
            <person name="Mondo S."/>
            <person name="Nolan M."/>
            <person name="Ohm R."/>
            <person name="Pangilinan J."/>
            <person name="Park H.-J."/>
            <person name="Ramirez L."/>
            <person name="Alfaro M."/>
            <person name="Sun H."/>
            <person name="Tritt A."/>
            <person name="Yoshinaga Y."/>
            <person name="Zwiers L.-H."/>
            <person name="Turgeon B."/>
            <person name="Goodwin S."/>
            <person name="Spatafora J."/>
            <person name="Crous P."/>
            <person name="Grigoriev I."/>
        </authorList>
    </citation>
    <scope>NUCLEOTIDE SEQUENCE [LARGE SCALE GENOMIC DNA]</scope>
    <source>
        <strain evidence="3">CECT 20119</strain>
    </source>
</reference>
<evidence type="ECO:0000313" key="3">
    <source>
        <dbReference type="Proteomes" id="UP000799538"/>
    </source>
</evidence>
<evidence type="ECO:0008006" key="4">
    <source>
        <dbReference type="Google" id="ProtNLM"/>
    </source>
</evidence>
<dbReference type="OrthoDB" id="6077919at2759"/>
<dbReference type="AlphaFoldDB" id="A0A6A6GLP3"/>
<feature type="region of interest" description="Disordered" evidence="1">
    <location>
        <begin position="315"/>
        <end position="339"/>
    </location>
</feature>
<dbReference type="EMBL" id="ML992502">
    <property type="protein sequence ID" value="KAF2226597.1"/>
    <property type="molecule type" value="Genomic_DNA"/>
</dbReference>
<evidence type="ECO:0000313" key="2">
    <source>
        <dbReference type="EMBL" id="KAF2226597.1"/>
    </source>
</evidence>